<keyword evidence="12" id="KW-1185">Reference proteome</keyword>
<dbReference type="GO" id="GO:0000139">
    <property type="term" value="C:Golgi membrane"/>
    <property type="evidence" value="ECO:0007669"/>
    <property type="project" value="UniProtKB-SubCell"/>
</dbReference>
<evidence type="ECO:0000256" key="3">
    <source>
        <dbReference type="ARBA" id="ARBA00022448"/>
    </source>
</evidence>
<dbReference type="InterPro" id="IPR024602">
    <property type="entry name" value="COG_su2_N"/>
</dbReference>
<accession>B6JW11</accession>
<evidence type="ECO:0000313" key="10">
    <source>
        <dbReference type="EMBL" id="EEB05562.1"/>
    </source>
</evidence>
<dbReference type="OrthoDB" id="332281at2759"/>
<comment type="subcellular location">
    <subcellularLocation>
        <location evidence="1">Golgi apparatus membrane</location>
        <topology evidence="1">Peripheral membrane protein</topology>
    </subcellularLocation>
</comment>
<dbReference type="Proteomes" id="UP000001744">
    <property type="component" value="Unassembled WGS sequence"/>
</dbReference>
<dbReference type="RefSeq" id="XP_002171855.1">
    <property type="nucleotide sequence ID" value="XM_002171819.2"/>
</dbReference>
<dbReference type="EMBL" id="KE651166">
    <property type="protein sequence ID" value="EEB05562.1"/>
    <property type="molecule type" value="Genomic_DNA"/>
</dbReference>
<dbReference type="GeneID" id="7051274"/>
<evidence type="ECO:0000313" key="12">
    <source>
        <dbReference type="Proteomes" id="UP000001744"/>
    </source>
</evidence>
<evidence type="ECO:0000256" key="7">
    <source>
        <dbReference type="ARBA" id="ARBA00031344"/>
    </source>
</evidence>
<organism evidence="10 12">
    <name type="scientific">Schizosaccharomyces japonicus (strain yFS275 / FY16936)</name>
    <name type="common">Fission yeast</name>
    <dbReference type="NCBI Taxonomy" id="402676"/>
    <lineage>
        <taxon>Eukaryota</taxon>
        <taxon>Fungi</taxon>
        <taxon>Dikarya</taxon>
        <taxon>Ascomycota</taxon>
        <taxon>Taphrinomycotina</taxon>
        <taxon>Schizosaccharomycetes</taxon>
        <taxon>Schizosaccharomycetales</taxon>
        <taxon>Schizosaccharomycetaceae</taxon>
        <taxon>Schizosaccharomyces</taxon>
    </lineage>
</organism>
<feature type="domain" description="Conserved oligomeric Golgi complex subunit 2 N-terminal" evidence="9">
    <location>
        <begin position="31"/>
        <end position="91"/>
    </location>
</feature>
<dbReference type="JaponicusDB" id="SJAG_00578">
    <property type="gene designation" value="cog2"/>
</dbReference>
<reference evidence="10 12" key="1">
    <citation type="journal article" date="2011" name="Science">
        <title>Comparative functional genomics of the fission yeasts.</title>
        <authorList>
            <person name="Rhind N."/>
            <person name="Chen Z."/>
            <person name="Yassour M."/>
            <person name="Thompson D.A."/>
            <person name="Haas B.J."/>
            <person name="Habib N."/>
            <person name="Wapinski I."/>
            <person name="Roy S."/>
            <person name="Lin M.F."/>
            <person name="Heiman D.I."/>
            <person name="Young S.K."/>
            <person name="Furuya K."/>
            <person name="Guo Y."/>
            <person name="Pidoux A."/>
            <person name="Chen H.M."/>
            <person name="Robbertse B."/>
            <person name="Goldberg J.M."/>
            <person name="Aoki K."/>
            <person name="Bayne E.H."/>
            <person name="Berlin A.M."/>
            <person name="Desjardins C.A."/>
            <person name="Dobbs E."/>
            <person name="Dukaj L."/>
            <person name="Fan L."/>
            <person name="FitzGerald M.G."/>
            <person name="French C."/>
            <person name="Gujja S."/>
            <person name="Hansen K."/>
            <person name="Keifenheim D."/>
            <person name="Levin J.Z."/>
            <person name="Mosher R.A."/>
            <person name="Mueller C.A."/>
            <person name="Pfiffner J."/>
            <person name="Priest M."/>
            <person name="Russ C."/>
            <person name="Smialowska A."/>
            <person name="Swoboda P."/>
            <person name="Sykes S.M."/>
            <person name="Vaughn M."/>
            <person name="Vengrova S."/>
            <person name="Yoder R."/>
            <person name="Zeng Q."/>
            <person name="Allshire R."/>
            <person name="Baulcombe D."/>
            <person name="Birren B.W."/>
            <person name="Brown W."/>
            <person name="Ekwall K."/>
            <person name="Kellis M."/>
            <person name="Leatherwood J."/>
            <person name="Levin H."/>
            <person name="Margalit H."/>
            <person name="Martienssen R."/>
            <person name="Nieduszynski C.A."/>
            <person name="Spatafora J.W."/>
            <person name="Friedman N."/>
            <person name="Dalgaard J.Z."/>
            <person name="Baumann P."/>
            <person name="Niki H."/>
            <person name="Regev A."/>
            <person name="Nusbaum C."/>
        </authorList>
    </citation>
    <scope>NUCLEOTIDE SEQUENCE [LARGE SCALE GENOMIC DNA]</scope>
    <source>
        <strain evidence="12">yFS275 / FY16936</strain>
    </source>
</reference>
<dbReference type="Pfam" id="PF06148">
    <property type="entry name" value="COG2_N"/>
    <property type="match status" value="1"/>
</dbReference>
<evidence type="ECO:0000256" key="2">
    <source>
        <dbReference type="ARBA" id="ARBA00020977"/>
    </source>
</evidence>
<dbReference type="AlphaFoldDB" id="B6JW11"/>
<evidence type="ECO:0000256" key="1">
    <source>
        <dbReference type="ARBA" id="ARBA00004395"/>
    </source>
</evidence>
<keyword evidence="4" id="KW-0653">Protein transport</keyword>
<evidence type="ECO:0000256" key="6">
    <source>
        <dbReference type="ARBA" id="ARBA00023136"/>
    </source>
</evidence>
<evidence type="ECO:0000259" key="9">
    <source>
        <dbReference type="Pfam" id="PF06148"/>
    </source>
</evidence>
<evidence type="ECO:0000313" key="11">
    <source>
        <dbReference type="JaponicusDB" id="SJAG_00578"/>
    </source>
</evidence>
<keyword evidence="5" id="KW-0333">Golgi apparatus</keyword>
<evidence type="ECO:0000256" key="4">
    <source>
        <dbReference type="ARBA" id="ARBA00022927"/>
    </source>
</evidence>
<keyword evidence="6" id="KW-0472">Membrane</keyword>
<dbReference type="HOGENOM" id="CLU_1428770_0_0_1"/>
<protein>
    <recommendedName>
        <fullName evidence="2">Conserved oligomeric Golgi complex subunit 2</fullName>
    </recommendedName>
    <alternativeName>
        <fullName evidence="7">Component of oligomeric Golgi complex 2</fullName>
    </alternativeName>
</protein>
<feature type="coiled-coil region" evidence="8">
    <location>
        <begin position="82"/>
        <end position="137"/>
    </location>
</feature>
<gene>
    <name evidence="11" type="primary">cog2</name>
    <name evidence="10" type="ORF">SJAG_00578</name>
</gene>
<sequence>MEKSNAPQKDLVDKVLTNEYIKLEELQTPGDFNVDEFLVSKRYLGLDGLEETLYRKCEELNDELLQYISNNYQKFVSMGTKMHQATEKIQTLLSQVDRLKQELQNLNSLSLEKQNSLQLSLEEKKKLNQQLAECTDLQTLKDNLELLASIKCNRGLWFTTLREANLLCEKYEHIPWVSNVKTELKTFQKTASL</sequence>
<keyword evidence="3" id="KW-0813">Transport</keyword>
<dbReference type="GO" id="GO:0015031">
    <property type="term" value="P:protein transport"/>
    <property type="evidence" value="ECO:0007669"/>
    <property type="project" value="UniProtKB-KW"/>
</dbReference>
<name>B6JW11_SCHJY</name>
<keyword evidence="8" id="KW-0175">Coiled coil</keyword>
<proteinExistence type="predicted"/>
<dbReference type="OMA" id="EDEFTPD"/>
<evidence type="ECO:0000256" key="5">
    <source>
        <dbReference type="ARBA" id="ARBA00023034"/>
    </source>
</evidence>
<dbReference type="VEuPathDB" id="FungiDB:SJAG_00578"/>
<evidence type="ECO:0000256" key="8">
    <source>
        <dbReference type="SAM" id="Coils"/>
    </source>
</evidence>
<dbReference type="STRING" id="402676.B6JW11"/>